<dbReference type="GO" id="GO:0000811">
    <property type="term" value="C:GINS complex"/>
    <property type="evidence" value="ECO:0007669"/>
    <property type="project" value="TreeGrafter"/>
</dbReference>
<gene>
    <name evidence="9" type="ORF">SEMRO_1926_G305890.1</name>
</gene>
<comment type="similarity">
    <text evidence="2">Belongs to the GINS4/SLD5 family.</text>
</comment>
<sequence length="283" mass="32763">MADLSNLLDEVDDALGEEEDEVEVPNTQIASYEDNEDSDDNDDNADREHVELPAALEEFEQQQQGYGSEQEKHDEADQDLVELETNENHHYYVKLKRLWQQELACPELLPLDEELVEAISDQIERQQAVIDDMGEEPGDIEALLGSVLKVDCDRAQFMLSDLLRMRLWKIQEHPLHMRDLVDRMSESEFEFLKGYGQLFEGYMRRTVLDHVAKDALKNLDEPEMIDKPDLEQFVFVRVKETSEIDIGTEDEPSIQQHDPGTTLITRYNLVRELFGQGKVELIL</sequence>
<feature type="compositionally biased region" description="Acidic residues" evidence="6">
    <location>
        <begin position="9"/>
        <end position="23"/>
    </location>
</feature>
<evidence type="ECO:0000256" key="4">
    <source>
        <dbReference type="ARBA" id="ARBA00022705"/>
    </source>
</evidence>
<keyword evidence="4" id="KW-0235">DNA replication</keyword>
<dbReference type="AlphaFoldDB" id="A0A9N8EWR4"/>
<dbReference type="InterPro" id="IPR021151">
    <property type="entry name" value="GINS_A"/>
</dbReference>
<accession>A0A9N8EWR4</accession>
<dbReference type="OrthoDB" id="338231at2759"/>
<comment type="caution">
    <text evidence="9">The sequence shown here is derived from an EMBL/GenBank/DDBJ whole genome shotgun (WGS) entry which is preliminary data.</text>
</comment>
<organism evidence="9 10">
    <name type="scientific">Seminavis robusta</name>
    <dbReference type="NCBI Taxonomy" id="568900"/>
    <lineage>
        <taxon>Eukaryota</taxon>
        <taxon>Sar</taxon>
        <taxon>Stramenopiles</taxon>
        <taxon>Ochrophyta</taxon>
        <taxon>Bacillariophyta</taxon>
        <taxon>Bacillariophyceae</taxon>
        <taxon>Bacillariophycidae</taxon>
        <taxon>Naviculales</taxon>
        <taxon>Naviculaceae</taxon>
        <taxon>Seminavis</taxon>
    </lineage>
</organism>
<evidence type="ECO:0000256" key="6">
    <source>
        <dbReference type="SAM" id="MobiDB-lite"/>
    </source>
</evidence>
<dbReference type="InterPro" id="IPR008591">
    <property type="entry name" value="GINS_Sld5"/>
</dbReference>
<dbReference type="PANTHER" id="PTHR21206">
    <property type="entry name" value="SLD5 PROTEIN"/>
    <property type="match status" value="1"/>
</dbReference>
<reference evidence="9" key="1">
    <citation type="submission" date="2020-06" db="EMBL/GenBank/DDBJ databases">
        <authorList>
            <consortium name="Plant Systems Biology data submission"/>
        </authorList>
    </citation>
    <scope>NUCLEOTIDE SEQUENCE</scope>
    <source>
        <strain evidence="9">D6</strain>
    </source>
</reference>
<dbReference type="GO" id="GO:0000727">
    <property type="term" value="P:double-strand break repair via break-induced replication"/>
    <property type="evidence" value="ECO:0007669"/>
    <property type="project" value="TreeGrafter"/>
</dbReference>
<evidence type="ECO:0000256" key="2">
    <source>
        <dbReference type="ARBA" id="ARBA00008187"/>
    </source>
</evidence>
<dbReference type="Proteomes" id="UP001153069">
    <property type="component" value="Unassembled WGS sequence"/>
</dbReference>
<name>A0A9N8EWR4_9STRA</name>
<dbReference type="InterPro" id="IPR036224">
    <property type="entry name" value="GINS_bundle-like_dom_sf"/>
</dbReference>
<evidence type="ECO:0000259" key="7">
    <source>
        <dbReference type="Pfam" id="PF05916"/>
    </source>
</evidence>
<feature type="region of interest" description="Disordered" evidence="6">
    <location>
        <begin position="1"/>
        <end position="51"/>
    </location>
</feature>
<dbReference type="GO" id="GO:0006261">
    <property type="term" value="P:DNA-templated DNA replication"/>
    <property type="evidence" value="ECO:0007669"/>
    <property type="project" value="InterPro"/>
</dbReference>
<dbReference type="CDD" id="cd21692">
    <property type="entry name" value="GINS_B_Sld5"/>
    <property type="match status" value="1"/>
</dbReference>
<dbReference type="SUPFAM" id="SSF160059">
    <property type="entry name" value="PriA/YqbF domain"/>
    <property type="match status" value="1"/>
</dbReference>
<evidence type="ECO:0000313" key="10">
    <source>
        <dbReference type="Proteomes" id="UP001153069"/>
    </source>
</evidence>
<dbReference type="EMBL" id="CAICTM010001924">
    <property type="protein sequence ID" value="CAB9527014.1"/>
    <property type="molecule type" value="Genomic_DNA"/>
</dbReference>
<evidence type="ECO:0000256" key="1">
    <source>
        <dbReference type="ARBA" id="ARBA00004123"/>
    </source>
</evidence>
<protein>
    <recommendedName>
        <fullName evidence="3">DNA replication complex GINS protein SLD5</fullName>
    </recommendedName>
</protein>
<dbReference type="SUPFAM" id="SSF158573">
    <property type="entry name" value="GINS helical bundle-like"/>
    <property type="match status" value="1"/>
</dbReference>
<evidence type="ECO:0000259" key="8">
    <source>
        <dbReference type="Pfam" id="PF16922"/>
    </source>
</evidence>
<dbReference type="InterPro" id="IPR038749">
    <property type="entry name" value="Sld5_GINS_A"/>
</dbReference>
<dbReference type="Pfam" id="PF05916">
    <property type="entry name" value="Sld5"/>
    <property type="match status" value="1"/>
</dbReference>
<feature type="domain" description="GINS subunit" evidence="7">
    <location>
        <begin position="153"/>
        <end position="205"/>
    </location>
</feature>
<evidence type="ECO:0000256" key="5">
    <source>
        <dbReference type="ARBA" id="ARBA00023242"/>
    </source>
</evidence>
<proteinExistence type="inferred from homology"/>
<dbReference type="InterPro" id="IPR031633">
    <property type="entry name" value="SLD5_C"/>
</dbReference>
<dbReference type="PANTHER" id="PTHR21206:SF0">
    <property type="entry name" value="DNA REPLICATION COMPLEX GINS PROTEIN SLD5"/>
    <property type="match status" value="1"/>
</dbReference>
<dbReference type="Pfam" id="PF16922">
    <property type="entry name" value="SLD5_C"/>
    <property type="match status" value="1"/>
</dbReference>
<dbReference type="Gene3D" id="1.20.58.1030">
    <property type="match status" value="1"/>
</dbReference>
<comment type="subcellular location">
    <subcellularLocation>
        <location evidence="1">Nucleus</location>
    </subcellularLocation>
</comment>
<feature type="domain" description="DNA replication complex GINS protein SLD5 C-terminal" evidence="8">
    <location>
        <begin position="228"/>
        <end position="282"/>
    </location>
</feature>
<evidence type="ECO:0000313" key="9">
    <source>
        <dbReference type="EMBL" id="CAB9527014.1"/>
    </source>
</evidence>
<keyword evidence="10" id="KW-1185">Reference proteome</keyword>
<keyword evidence="5" id="KW-0539">Nucleus</keyword>
<evidence type="ECO:0000256" key="3">
    <source>
        <dbReference type="ARBA" id="ARBA00014804"/>
    </source>
</evidence>
<dbReference type="CDD" id="cd11711">
    <property type="entry name" value="GINS_A_Sld5"/>
    <property type="match status" value="1"/>
</dbReference>
<feature type="compositionally biased region" description="Acidic residues" evidence="6">
    <location>
        <begin position="33"/>
        <end position="43"/>
    </location>
</feature>